<organism evidence="6 7">
    <name type="scientific">Tetrapyrgos nigripes</name>
    <dbReference type="NCBI Taxonomy" id="182062"/>
    <lineage>
        <taxon>Eukaryota</taxon>
        <taxon>Fungi</taxon>
        <taxon>Dikarya</taxon>
        <taxon>Basidiomycota</taxon>
        <taxon>Agaricomycotina</taxon>
        <taxon>Agaricomycetes</taxon>
        <taxon>Agaricomycetidae</taxon>
        <taxon>Agaricales</taxon>
        <taxon>Marasmiineae</taxon>
        <taxon>Marasmiaceae</taxon>
        <taxon>Tetrapyrgos</taxon>
    </lineage>
</organism>
<comment type="caution">
    <text evidence="6">The sequence shown here is derived from an EMBL/GenBank/DDBJ whole genome shotgun (WGS) entry which is preliminary data.</text>
</comment>
<keyword evidence="2 5" id="KW-0812">Transmembrane</keyword>
<protein>
    <submittedName>
        <fullName evidence="6">Uncharacterized protein</fullName>
    </submittedName>
</protein>
<evidence type="ECO:0000256" key="3">
    <source>
        <dbReference type="ARBA" id="ARBA00022989"/>
    </source>
</evidence>
<dbReference type="InterPro" id="IPR023395">
    <property type="entry name" value="MCP_dom_sf"/>
</dbReference>
<dbReference type="OrthoDB" id="2954405at2759"/>
<keyword evidence="4 5" id="KW-0472">Membrane</keyword>
<evidence type="ECO:0000256" key="4">
    <source>
        <dbReference type="ARBA" id="ARBA00023136"/>
    </source>
</evidence>
<feature type="transmembrane region" description="Helical" evidence="5">
    <location>
        <begin position="21"/>
        <end position="39"/>
    </location>
</feature>
<comment type="subcellular location">
    <subcellularLocation>
        <location evidence="1">Membrane</location>
    </subcellularLocation>
</comment>
<reference evidence="6 7" key="1">
    <citation type="journal article" date="2020" name="ISME J.">
        <title>Uncovering the hidden diversity of litter-decomposition mechanisms in mushroom-forming fungi.</title>
        <authorList>
            <person name="Floudas D."/>
            <person name="Bentzer J."/>
            <person name="Ahren D."/>
            <person name="Johansson T."/>
            <person name="Persson P."/>
            <person name="Tunlid A."/>
        </authorList>
    </citation>
    <scope>NUCLEOTIDE SEQUENCE [LARGE SCALE GENOMIC DNA]</scope>
    <source>
        <strain evidence="6 7">CBS 291.85</strain>
    </source>
</reference>
<proteinExistence type="predicted"/>
<dbReference type="AlphaFoldDB" id="A0A8H5C324"/>
<dbReference type="GO" id="GO:0016020">
    <property type="term" value="C:membrane"/>
    <property type="evidence" value="ECO:0007669"/>
    <property type="project" value="UniProtKB-SubCell"/>
</dbReference>
<dbReference type="EMBL" id="JAACJM010000268">
    <property type="protein sequence ID" value="KAF5334129.1"/>
    <property type="molecule type" value="Genomic_DNA"/>
</dbReference>
<evidence type="ECO:0000256" key="2">
    <source>
        <dbReference type="ARBA" id="ARBA00022692"/>
    </source>
</evidence>
<dbReference type="Proteomes" id="UP000559256">
    <property type="component" value="Unassembled WGS sequence"/>
</dbReference>
<accession>A0A8H5C324</accession>
<dbReference type="Gene3D" id="1.50.40.10">
    <property type="entry name" value="Mitochondrial carrier domain"/>
    <property type="match status" value="1"/>
</dbReference>
<keyword evidence="3 5" id="KW-1133">Transmembrane helix</keyword>
<feature type="transmembrane region" description="Helical" evidence="5">
    <location>
        <begin position="104"/>
        <end position="129"/>
    </location>
</feature>
<evidence type="ECO:0000313" key="6">
    <source>
        <dbReference type="EMBL" id="KAF5334129.1"/>
    </source>
</evidence>
<feature type="transmembrane region" description="Helical" evidence="5">
    <location>
        <begin position="45"/>
        <end position="65"/>
    </location>
</feature>
<evidence type="ECO:0000256" key="5">
    <source>
        <dbReference type="SAM" id="Phobius"/>
    </source>
</evidence>
<sequence length="133" mass="15394">MFRRVYKLEGMAGLYKGFMPTLFTGFVVFILVFLTWLVSPVRSTAFNLIFTLLSFIVSLPLSVIINRAICTPYRLPSWEPRTTLCVLLTPTERRSFWKLYLNPGLFFIHFLTLLWVGVIIAISMIALAWKILI</sequence>
<evidence type="ECO:0000313" key="7">
    <source>
        <dbReference type="Proteomes" id="UP000559256"/>
    </source>
</evidence>
<name>A0A8H5C324_9AGAR</name>
<evidence type="ECO:0000256" key="1">
    <source>
        <dbReference type="ARBA" id="ARBA00004370"/>
    </source>
</evidence>
<gene>
    <name evidence="6" type="ORF">D9758_018617</name>
</gene>
<keyword evidence="7" id="KW-1185">Reference proteome</keyword>
<dbReference type="SUPFAM" id="SSF103506">
    <property type="entry name" value="Mitochondrial carrier"/>
    <property type="match status" value="1"/>
</dbReference>